<dbReference type="EMBL" id="HE804045">
    <property type="protein sequence ID" value="CCH31254.1"/>
    <property type="molecule type" value="Genomic_DNA"/>
</dbReference>
<gene>
    <name evidence="1" type="ordered locus">BN6_39670</name>
</gene>
<keyword evidence="2" id="KW-1185">Reference proteome</keyword>
<reference evidence="1 2" key="1">
    <citation type="journal article" date="2012" name="BMC Genomics">
        <title>Complete genome sequence of Saccharothrix espanaensis DSM 44229T and comparison to the other completely sequenced Pseudonocardiaceae.</title>
        <authorList>
            <person name="Strobel T."/>
            <person name="Al-Dilaimi A."/>
            <person name="Blom J."/>
            <person name="Gessner A."/>
            <person name="Kalinowski J."/>
            <person name="Luzhetska M."/>
            <person name="Puhler A."/>
            <person name="Szczepanowski R."/>
            <person name="Bechthold A."/>
            <person name="Ruckert C."/>
        </authorList>
    </citation>
    <scope>NUCLEOTIDE SEQUENCE [LARGE SCALE GENOMIC DNA]</scope>
    <source>
        <strain evidence="2">ATCC 51144 / DSM 44229 / JCM 9112 / NBRC 15066 / NRRL 15764</strain>
    </source>
</reference>
<sequence>MTTGVDTLATAFQVRTDDLLKAAPGPVAAEGRHRAEIDRRGALVTGGSRPGGSRGPG</sequence>
<dbReference type="KEGG" id="sesp:BN6_39670"/>
<name>K0K2Z9_SACES</name>
<dbReference type="AlphaFoldDB" id="K0K2Z9"/>
<dbReference type="Proteomes" id="UP000006281">
    <property type="component" value="Chromosome"/>
</dbReference>
<protein>
    <submittedName>
        <fullName evidence="1">Uncharacterized protein</fullName>
    </submittedName>
</protein>
<evidence type="ECO:0000313" key="2">
    <source>
        <dbReference type="Proteomes" id="UP000006281"/>
    </source>
</evidence>
<organism evidence="1 2">
    <name type="scientific">Saccharothrix espanaensis (strain ATCC 51144 / DSM 44229 / JCM 9112 / NBRC 15066 / NRRL 15764)</name>
    <dbReference type="NCBI Taxonomy" id="1179773"/>
    <lineage>
        <taxon>Bacteria</taxon>
        <taxon>Bacillati</taxon>
        <taxon>Actinomycetota</taxon>
        <taxon>Actinomycetes</taxon>
        <taxon>Pseudonocardiales</taxon>
        <taxon>Pseudonocardiaceae</taxon>
        <taxon>Saccharothrix</taxon>
    </lineage>
</organism>
<accession>K0K2Z9</accession>
<dbReference type="HOGENOM" id="CLU_2994023_0_0_11"/>
<evidence type="ECO:0000313" key="1">
    <source>
        <dbReference type="EMBL" id="CCH31254.1"/>
    </source>
</evidence>
<proteinExistence type="predicted"/>